<dbReference type="Gene3D" id="3.30.460.30">
    <property type="entry name" value="Glutamyl-tRNA reductase, N-terminal domain"/>
    <property type="match status" value="1"/>
</dbReference>
<dbReference type="Pfam" id="PF05201">
    <property type="entry name" value="GlutR_N"/>
    <property type="match status" value="1"/>
</dbReference>
<evidence type="ECO:0000256" key="6">
    <source>
        <dbReference type="ARBA" id="ARBA00022679"/>
    </source>
</evidence>
<dbReference type="GO" id="GO:0050661">
    <property type="term" value="F:NADP binding"/>
    <property type="evidence" value="ECO:0007669"/>
    <property type="project" value="InterPro"/>
</dbReference>
<keyword evidence="8 12" id="KW-0560">Oxidoreductase</keyword>
<feature type="domain" description="Quinate/shikimate 5-dehydrogenase/glutamyl-tRNA reductase" evidence="18">
    <location>
        <begin position="173"/>
        <end position="308"/>
    </location>
</feature>
<dbReference type="RefSeq" id="WP_062022067.1">
    <property type="nucleotide sequence ID" value="NZ_LQQC01000010.1"/>
</dbReference>
<evidence type="ECO:0000256" key="8">
    <source>
        <dbReference type="ARBA" id="ARBA00023002"/>
    </source>
</evidence>
<feature type="region of interest" description="Disordered" evidence="15">
    <location>
        <begin position="804"/>
        <end position="828"/>
    </location>
</feature>
<evidence type="ECO:0000313" key="22">
    <source>
        <dbReference type="Proteomes" id="UP000243589"/>
    </source>
</evidence>
<comment type="similarity">
    <text evidence="3 13">Belongs to the HMBS family.</text>
</comment>
<keyword evidence="9 12" id="KW-0627">Porphyrin biosynthesis</keyword>
<feature type="domain" description="Porphobilinogen deaminase C-terminal" evidence="19">
    <location>
        <begin position="709"/>
        <end position="756"/>
    </location>
</feature>
<proteinExistence type="inferred from homology"/>
<comment type="similarity">
    <text evidence="4 12 14">Belongs to the glutamyl-tRNA reductase family.</text>
</comment>
<evidence type="ECO:0000256" key="1">
    <source>
        <dbReference type="ARBA" id="ARBA00002869"/>
    </source>
</evidence>
<feature type="compositionally biased region" description="Basic and acidic residues" evidence="15">
    <location>
        <begin position="432"/>
        <end position="441"/>
    </location>
</feature>
<dbReference type="EC" id="2.5.1.61" evidence="13"/>
<comment type="subunit">
    <text evidence="5 13">Monomer.</text>
</comment>
<evidence type="ECO:0000256" key="3">
    <source>
        <dbReference type="ARBA" id="ARBA00005638"/>
    </source>
</evidence>
<comment type="subunit">
    <text evidence="12">Homodimer.</text>
</comment>
<dbReference type="GO" id="GO:0005737">
    <property type="term" value="C:cytoplasm"/>
    <property type="evidence" value="ECO:0007669"/>
    <property type="project" value="UniProtKB-UniRule"/>
</dbReference>
<comment type="function">
    <text evidence="12">Catalyzes the NADPH-dependent reduction of glutamyl-tRNA(Glu) to glutamate 1-semialdehyde (GSA).</text>
</comment>
<dbReference type="UniPathway" id="UPA00251">
    <property type="reaction ID" value="UER00316"/>
</dbReference>
<dbReference type="Pfam" id="PF03900">
    <property type="entry name" value="Porphobil_deamC"/>
    <property type="match status" value="1"/>
</dbReference>
<feature type="binding site" evidence="12">
    <location>
        <begin position="189"/>
        <end position="194"/>
    </location>
    <ligand>
        <name>NADP(+)</name>
        <dbReference type="ChEBI" id="CHEBI:58349"/>
    </ligand>
</feature>
<feature type="active site" description="Nucleophile" evidence="12">
    <location>
        <position position="50"/>
    </location>
</feature>
<evidence type="ECO:0000256" key="12">
    <source>
        <dbReference type="HAMAP-Rule" id="MF_00087"/>
    </source>
</evidence>
<dbReference type="PATRIC" id="fig|479117.4.peg.1567"/>
<dbReference type="HAMAP" id="MF_00087">
    <property type="entry name" value="Glu_tRNA_reductase"/>
    <property type="match status" value="1"/>
</dbReference>
<dbReference type="Pfam" id="PF01379">
    <property type="entry name" value="Porphobil_deam"/>
    <property type="match status" value="1"/>
</dbReference>
<evidence type="ECO:0000256" key="10">
    <source>
        <dbReference type="ARBA" id="ARBA00047464"/>
    </source>
</evidence>
<keyword evidence="22" id="KW-1185">Reference proteome</keyword>
<dbReference type="GO" id="GO:0019353">
    <property type="term" value="P:protoporphyrinogen IX biosynthetic process from glutamate"/>
    <property type="evidence" value="ECO:0007669"/>
    <property type="project" value="TreeGrafter"/>
</dbReference>
<feature type="site" description="Important for activity" evidence="12">
    <location>
        <position position="99"/>
    </location>
</feature>
<dbReference type="Gene3D" id="3.40.50.720">
    <property type="entry name" value="NAD(P)-binding Rossmann-like Domain"/>
    <property type="match status" value="1"/>
</dbReference>
<dbReference type="NCBIfam" id="TIGR01035">
    <property type="entry name" value="hemA"/>
    <property type="match status" value="1"/>
</dbReference>
<reference evidence="21 22" key="1">
    <citation type="submission" date="2016-01" db="EMBL/GenBank/DDBJ databases">
        <title>Use of Whole Genome Sequencing to ascertain that Brevibacterium massiliense (Roux, Raoult 2009) is a later heterotypic synonym of Brevibacterium ravenspurgense (Mages 2008).</title>
        <authorList>
            <person name="Bernier A.-M."/>
            <person name="Burdz T."/>
            <person name="Huynh C."/>
            <person name="Pachecho A.L."/>
            <person name="Wiebe D."/>
            <person name="Bonner C."/>
            <person name="Bernard K."/>
        </authorList>
    </citation>
    <scope>NUCLEOTIDE SEQUENCE [LARGE SCALE GENOMIC DNA]</scope>
    <source>
        <strain evidence="21 22">CCUG56047</strain>
    </source>
</reference>
<dbReference type="SUPFAM" id="SSF51735">
    <property type="entry name" value="NAD(P)-binding Rossmann-fold domains"/>
    <property type="match status" value="1"/>
</dbReference>
<dbReference type="EC" id="1.2.1.70" evidence="12"/>
<dbReference type="PANTHER" id="PTHR43013:SF1">
    <property type="entry name" value="GLUTAMYL-TRNA REDUCTASE"/>
    <property type="match status" value="1"/>
</dbReference>
<dbReference type="SUPFAM" id="SSF53850">
    <property type="entry name" value="Periplasmic binding protein-like II"/>
    <property type="match status" value="1"/>
</dbReference>
<dbReference type="InterPro" id="IPR000860">
    <property type="entry name" value="HemC"/>
</dbReference>
<dbReference type="HAMAP" id="MF_00260">
    <property type="entry name" value="Porphobil_deam"/>
    <property type="match status" value="1"/>
</dbReference>
<feature type="binding site" evidence="12">
    <location>
        <begin position="114"/>
        <end position="116"/>
    </location>
    <ligand>
        <name>substrate</name>
    </ligand>
</feature>
<dbReference type="SUPFAM" id="SSF69075">
    <property type="entry name" value="Glutamyl tRNA-reductase dimerization domain"/>
    <property type="match status" value="1"/>
</dbReference>
<comment type="miscellaneous">
    <text evidence="13">The porphobilinogen subunits are added to the dipyrromethane group.</text>
</comment>
<keyword evidence="7 12" id="KW-0521">NADP</keyword>
<dbReference type="InterPro" id="IPR036803">
    <property type="entry name" value="Porphobilinogen_deaminase_C_sf"/>
</dbReference>
<dbReference type="Gene3D" id="3.40.190.10">
    <property type="entry name" value="Periplasmic binding protein-like II"/>
    <property type="match status" value="2"/>
</dbReference>
<comment type="cofactor">
    <cofactor evidence="13">
        <name>dipyrromethane</name>
        <dbReference type="ChEBI" id="CHEBI:60342"/>
    </cofactor>
    <text evidence="13">Binds 1 dipyrromethane group covalently.</text>
</comment>
<dbReference type="SUPFAM" id="SSF54782">
    <property type="entry name" value="Porphobilinogen deaminase (hydroxymethylbilane synthase), C-terminal domain"/>
    <property type="match status" value="1"/>
</dbReference>
<organism evidence="21 22">
    <name type="scientific">Brevibacterium ravenspurgense</name>
    <dbReference type="NCBI Taxonomy" id="479117"/>
    <lineage>
        <taxon>Bacteria</taxon>
        <taxon>Bacillati</taxon>
        <taxon>Actinomycetota</taxon>
        <taxon>Actinomycetes</taxon>
        <taxon>Micrococcales</taxon>
        <taxon>Brevibacteriaceae</taxon>
        <taxon>Brevibacterium</taxon>
    </lineage>
</organism>
<evidence type="ECO:0000256" key="11">
    <source>
        <dbReference type="ARBA" id="ARBA00048169"/>
    </source>
</evidence>
<evidence type="ECO:0000256" key="4">
    <source>
        <dbReference type="ARBA" id="ARBA00005916"/>
    </source>
</evidence>
<dbReference type="SUPFAM" id="SSF69742">
    <property type="entry name" value="Glutamyl tRNA-reductase catalytic, N-terminal domain"/>
    <property type="match status" value="1"/>
</dbReference>
<dbReference type="Proteomes" id="UP000243589">
    <property type="component" value="Unassembled WGS sequence"/>
</dbReference>
<feature type="domain" description="Porphobilinogen deaminase N-terminal" evidence="17">
    <location>
        <begin position="484"/>
        <end position="686"/>
    </location>
</feature>
<comment type="caution">
    <text evidence="21">The sequence shown here is derived from an EMBL/GenBank/DDBJ whole genome shotgun (WGS) entry which is preliminary data.</text>
</comment>
<feature type="domain" description="Glutamyl-tRNA reductase N-terminal" evidence="20">
    <location>
        <begin position="6"/>
        <end position="156"/>
    </location>
</feature>
<dbReference type="PRINTS" id="PR00151">
    <property type="entry name" value="PORPHBDMNASE"/>
</dbReference>
<comment type="catalytic activity">
    <reaction evidence="11 13">
        <text>4 porphobilinogen + H2O = hydroxymethylbilane + 4 NH4(+)</text>
        <dbReference type="Rhea" id="RHEA:13185"/>
        <dbReference type="ChEBI" id="CHEBI:15377"/>
        <dbReference type="ChEBI" id="CHEBI:28938"/>
        <dbReference type="ChEBI" id="CHEBI:57845"/>
        <dbReference type="ChEBI" id="CHEBI:58126"/>
        <dbReference type="EC" id="2.5.1.61"/>
    </reaction>
</comment>
<comment type="domain">
    <text evidence="12">Possesses an unusual extended V-shaped dimeric structure with each monomer consisting of three distinct domains arranged along a curved 'spinal' alpha-helix. The N-terminal catalytic domain specifically recognizes the glutamate moiety of the substrate. The second domain is the NADPH-binding domain, and the third C-terminal domain is responsible for dimerization.</text>
</comment>
<evidence type="ECO:0000256" key="13">
    <source>
        <dbReference type="HAMAP-Rule" id="MF_00260"/>
    </source>
</evidence>
<evidence type="ECO:0000259" key="17">
    <source>
        <dbReference type="Pfam" id="PF01379"/>
    </source>
</evidence>
<dbReference type="EMBL" id="LQQC01000010">
    <property type="protein sequence ID" value="KXZ58531.1"/>
    <property type="molecule type" value="Genomic_DNA"/>
</dbReference>
<dbReference type="InterPro" id="IPR000343">
    <property type="entry name" value="4pyrrol_synth_GluRdtase"/>
</dbReference>
<evidence type="ECO:0000256" key="5">
    <source>
        <dbReference type="ARBA" id="ARBA00011245"/>
    </source>
</evidence>
<feature type="binding site" evidence="12">
    <location>
        <position position="120"/>
    </location>
    <ligand>
        <name>substrate</name>
    </ligand>
</feature>
<dbReference type="Gene3D" id="3.30.160.40">
    <property type="entry name" value="Porphobilinogen deaminase, C-terminal domain"/>
    <property type="match status" value="1"/>
</dbReference>
<gene>
    <name evidence="13 21" type="primary">hemC</name>
    <name evidence="12" type="synonym">hemA</name>
    <name evidence="21" type="ORF">Bravens_01580</name>
</gene>
<dbReference type="Pfam" id="PF00745">
    <property type="entry name" value="GlutR_dimer"/>
    <property type="match status" value="1"/>
</dbReference>
<evidence type="ECO:0000259" key="19">
    <source>
        <dbReference type="Pfam" id="PF03900"/>
    </source>
</evidence>
<dbReference type="InterPro" id="IPR022418">
    <property type="entry name" value="Porphobilinogen_deaminase_C"/>
</dbReference>
<dbReference type="GO" id="GO:0008883">
    <property type="term" value="F:glutamyl-tRNA reductase activity"/>
    <property type="evidence" value="ECO:0007669"/>
    <property type="project" value="UniProtKB-UniRule"/>
</dbReference>
<dbReference type="GO" id="GO:0004418">
    <property type="term" value="F:hydroxymethylbilane synthase activity"/>
    <property type="evidence" value="ECO:0007669"/>
    <property type="project" value="UniProtKB-UniRule"/>
</dbReference>
<evidence type="ECO:0000256" key="14">
    <source>
        <dbReference type="RuleBase" id="RU000584"/>
    </source>
</evidence>
<dbReference type="PROSITE" id="PS00747">
    <property type="entry name" value="GLUTR"/>
    <property type="match status" value="1"/>
</dbReference>
<feature type="binding site" evidence="12">
    <location>
        <begin position="49"/>
        <end position="52"/>
    </location>
    <ligand>
        <name>substrate</name>
    </ligand>
</feature>
<comment type="catalytic activity">
    <reaction evidence="10 12 14">
        <text>(S)-4-amino-5-oxopentanoate + tRNA(Glu) + NADP(+) = L-glutamyl-tRNA(Glu) + NADPH + H(+)</text>
        <dbReference type="Rhea" id="RHEA:12344"/>
        <dbReference type="Rhea" id="RHEA-COMP:9663"/>
        <dbReference type="Rhea" id="RHEA-COMP:9680"/>
        <dbReference type="ChEBI" id="CHEBI:15378"/>
        <dbReference type="ChEBI" id="CHEBI:57501"/>
        <dbReference type="ChEBI" id="CHEBI:57783"/>
        <dbReference type="ChEBI" id="CHEBI:58349"/>
        <dbReference type="ChEBI" id="CHEBI:78442"/>
        <dbReference type="ChEBI" id="CHEBI:78520"/>
        <dbReference type="EC" id="1.2.1.70"/>
    </reaction>
</comment>
<accession>A0A150H924</accession>
<dbReference type="InterPro" id="IPR006151">
    <property type="entry name" value="Shikm_DH/Glu-tRNA_Rdtase"/>
</dbReference>
<evidence type="ECO:0000256" key="7">
    <source>
        <dbReference type="ARBA" id="ARBA00022857"/>
    </source>
</evidence>
<evidence type="ECO:0000313" key="21">
    <source>
        <dbReference type="EMBL" id="KXZ58531.1"/>
    </source>
</evidence>
<feature type="modified residue" description="S-(dipyrrolylmethanemethyl)cysteine" evidence="13">
    <location>
        <position position="725"/>
    </location>
</feature>
<comment type="miscellaneous">
    <text evidence="12">During catalysis, the active site Cys acts as a nucleophile attacking the alpha-carbonyl group of tRNA-bound glutamate with the formation of a thioester intermediate between enzyme and glutamate, and the concomitant release of tRNA(Glu). The thioester intermediate is finally reduced by direct hydride transfer from NADPH, to form the product GSA.</text>
</comment>
<evidence type="ECO:0000256" key="2">
    <source>
        <dbReference type="ARBA" id="ARBA00005059"/>
    </source>
</evidence>
<comment type="pathway">
    <text evidence="2 12 14">Porphyrin-containing compound metabolism; protoporphyrin-IX biosynthesis; 5-aminolevulinate from L-glutamyl-tRNA(Glu): step 1/2.</text>
</comment>
<dbReference type="InterPro" id="IPR022417">
    <property type="entry name" value="Porphobilin_deaminase_N"/>
</dbReference>
<dbReference type="InterPro" id="IPR036343">
    <property type="entry name" value="GluRdtase_N_sf"/>
</dbReference>
<evidence type="ECO:0000259" key="16">
    <source>
        <dbReference type="Pfam" id="PF00745"/>
    </source>
</evidence>
<evidence type="ECO:0000259" key="18">
    <source>
        <dbReference type="Pfam" id="PF01488"/>
    </source>
</evidence>
<dbReference type="InterPro" id="IPR015895">
    <property type="entry name" value="4pyrrol_synth_GluRdtase_N"/>
</dbReference>
<dbReference type="Pfam" id="PF01488">
    <property type="entry name" value="Shikimate_DH"/>
    <property type="match status" value="1"/>
</dbReference>
<protein>
    <recommendedName>
        <fullName evidence="12 13">Multifunctional fusion protein</fullName>
    </recommendedName>
    <domain>
        <recommendedName>
            <fullName evidence="13">Porphobilinogen deaminase</fullName>
            <shortName evidence="13">PBG</shortName>
            <ecNumber evidence="13">2.5.1.61</ecNumber>
        </recommendedName>
        <alternativeName>
            <fullName evidence="13">Hydroxymethylbilane synthase</fullName>
        </alternativeName>
        <alternativeName>
            <fullName evidence="13">Pre-uroporphyrinogen synthase</fullName>
            <shortName evidence="13">HMBS</shortName>
        </alternativeName>
    </domain>
    <domain>
        <recommendedName>
            <fullName evidence="12">Glutamyl-tRNA reductase</fullName>
            <shortName evidence="12">GluTR</shortName>
            <ecNumber evidence="12">1.2.1.70</ecNumber>
        </recommendedName>
    </domain>
</protein>
<sequence>MTLLVLGISHHSAPLDVLDALALDAERADLLRRSAAERDFVNSAVVLSTCNRLEIIADVTSFHGGLADLGTALVDVSGLPWSELFSHTYVHFDDKAQEHLFLLAAGLDSMALGETQILGQLRASLHEGERGGSVGGGLSEALQSALEVGKRVHSETKLSSVSLSLLDTALAEAEGHVGDLAGANALVVGAGAMSGLTAKTLKDHGLKRIRVINRTLDKALRLAQSVGGEAVELTQENLVREIAQADVIVSVTGARGIVLDEDTVIASLQQDLDQKLNKFFIDLALPYDIAVEVGELPHIRVLNLDGISRLIASNEHAQSESVLSVIAEARALIEQAMVDDAARRAARRVSPTVTALREQAIMIVDAEFERLKNKLGASVSDAAIAEISKTLHRTADKIIHTPTVKVKELASADSGVDYAAALNMLFDLSARTREPETDRRASKVGSVAQTEEGGSGHIEADGTTPVADHTLDVVEPEHFTGRTIRLGTRRSQLARSQSTAIAQQLAARTGWRIEIVEVVTEGDVNMTPLARLGGSGVFVSSVRTALLTGKVDIAVHSLKDLPTAPAAGIEMAAVPPRVDPSDVLIARNGLSLVELPPGSVVGTGSPRRASQLRAARPDITVTGVRGNVGTRINHVTEGRLDGVVLAAAGVRRLGRLGEVTDFLDSSVMLPAPGQGALAVECRAPDAAHGDFDQEIREALEGLHDPATSLAVYAERAILERSQAGCSAPIGALASIDGTALTLAAVMADDEGKLSRLSTIATLPDEVTDNMVELSRGIQSESRRIARELGYRTADELLSTLGAVPGTASGANAPETNLVMTPGGDRDQR</sequence>
<evidence type="ECO:0000256" key="15">
    <source>
        <dbReference type="SAM" id="MobiDB-lite"/>
    </source>
</evidence>
<dbReference type="NCBIfam" id="TIGR00212">
    <property type="entry name" value="hemC"/>
    <property type="match status" value="1"/>
</dbReference>
<name>A0A150H924_9MICO</name>
<dbReference type="PANTHER" id="PTHR43013">
    <property type="entry name" value="GLUTAMYL-TRNA REDUCTASE"/>
    <property type="match status" value="1"/>
</dbReference>
<dbReference type="FunFam" id="3.40.190.10:FF:000005">
    <property type="entry name" value="Porphobilinogen deaminase"/>
    <property type="match status" value="1"/>
</dbReference>
<comment type="function">
    <text evidence="1 13">Tetrapolymerization of the monopyrrole PBG into the hydroxymethylbilane pre-uroporphyrinogen in several discrete steps.</text>
</comment>
<keyword evidence="6 13" id="KW-0808">Transferase</keyword>
<dbReference type="InterPro" id="IPR015896">
    <property type="entry name" value="4pyrrol_synth_GluRdtase_dimer"/>
</dbReference>
<dbReference type="FunFam" id="3.30.460.30:FF:000001">
    <property type="entry name" value="Glutamyl-tRNA reductase"/>
    <property type="match status" value="1"/>
</dbReference>
<evidence type="ECO:0000256" key="9">
    <source>
        <dbReference type="ARBA" id="ARBA00023244"/>
    </source>
</evidence>
<feature type="region of interest" description="Disordered" evidence="15">
    <location>
        <begin position="432"/>
        <end position="467"/>
    </location>
</feature>
<evidence type="ECO:0000259" key="20">
    <source>
        <dbReference type="Pfam" id="PF05201"/>
    </source>
</evidence>
<dbReference type="InterPro" id="IPR018214">
    <property type="entry name" value="GluRdtase_CS"/>
</dbReference>
<dbReference type="InterPro" id="IPR036453">
    <property type="entry name" value="GluRdtase_dimer_dom_sf"/>
</dbReference>
<feature type="domain" description="Tetrapyrrole biosynthesis glutamyl-tRNA reductase dimerisation" evidence="16">
    <location>
        <begin position="328"/>
        <end position="428"/>
    </location>
</feature>
<dbReference type="AlphaFoldDB" id="A0A150H924"/>
<feature type="binding site" evidence="12">
    <location>
        <position position="109"/>
    </location>
    <ligand>
        <name>substrate</name>
    </ligand>
</feature>
<dbReference type="InterPro" id="IPR036291">
    <property type="entry name" value="NAD(P)-bd_dom_sf"/>
</dbReference>